<dbReference type="SUPFAM" id="SSF56935">
    <property type="entry name" value="Porins"/>
    <property type="match status" value="1"/>
</dbReference>
<keyword evidence="7" id="KW-0998">Cell outer membrane</keyword>
<protein>
    <submittedName>
        <fullName evidence="9">OmpP1/FadL family transporter</fullName>
    </submittedName>
</protein>
<dbReference type="PANTHER" id="PTHR35093:SF8">
    <property type="entry name" value="OUTER MEMBRANE PROTEIN NMB0088-RELATED"/>
    <property type="match status" value="1"/>
</dbReference>
<keyword evidence="6" id="KW-0472">Membrane</keyword>
<accession>A0ABV4K3K0</accession>
<feature type="signal peptide" evidence="8">
    <location>
        <begin position="1"/>
        <end position="24"/>
    </location>
</feature>
<evidence type="ECO:0000256" key="1">
    <source>
        <dbReference type="ARBA" id="ARBA00004571"/>
    </source>
</evidence>
<proteinExistence type="inferred from homology"/>
<evidence type="ECO:0000256" key="5">
    <source>
        <dbReference type="ARBA" id="ARBA00022729"/>
    </source>
</evidence>
<gene>
    <name evidence="9" type="ORF">AB6M95_12305</name>
</gene>
<comment type="caution">
    <text evidence="9">The sequence shown here is derived from an EMBL/GenBank/DDBJ whole genome shotgun (WGS) entry which is preliminary data.</text>
</comment>
<dbReference type="InterPro" id="IPR005017">
    <property type="entry name" value="OMPP1/FadL/TodX"/>
</dbReference>
<sequence>MKRASAFVLSFLVCLLATASVVQAGGFALYEWGNRALGMGTANYATGNDASVIAYNPALMTKLEGTTNVYGGVTAVSPNSDVYINGQKSQTQNQVFGVPHAFATRKLNDDWTIGVGVFTRFGLGTNYNNNWAGRTLVKDALLETFSFNPSVAYKVNDKLSVAGGVEVVKGSFVVRKDISDLALGGNVKTDVSDTALAFNLGLAYDVNDMLTVGLTYRSPVHFEGRGSVEVANAGFFTNGTGDCTMTADFPASYTVGLGLKPLEDLTVEFDVVYTQWEQFDRIEFDFTGSGLPDNNQDFNYKSTWRFQLGAEYRFTDAFALRAGYVYDQTPTRHEYTSPMLPANDRQMFTLGAGYKWDAWTLDVAGMYIITKERTGLSMSNGPETFDADFKNGRTWGLGTSIGYTF</sequence>
<dbReference type="RefSeq" id="WP_371387054.1">
    <property type="nucleotide sequence ID" value="NZ_JBGLYH010000035.1"/>
</dbReference>
<evidence type="ECO:0000256" key="3">
    <source>
        <dbReference type="ARBA" id="ARBA00022452"/>
    </source>
</evidence>
<keyword evidence="3" id="KW-1134">Transmembrane beta strand</keyword>
<feature type="chain" id="PRO_5046633057" evidence="8">
    <location>
        <begin position="25"/>
        <end position="405"/>
    </location>
</feature>
<evidence type="ECO:0000256" key="2">
    <source>
        <dbReference type="ARBA" id="ARBA00008163"/>
    </source>
</evidence>
<dbReference type="PANTHER" id="PTHR35093">
    <property type="entry name" value="OUTER MEMBRANE PROTEIN NMB0088-RELATED"/>
    <property type="match status" value="1"/>
</dbReference>
<keyword evidence="10" id="KW-1185">Reference proteome</keyword>
<evidence type="ECO:0000256" key="7">
    <source>
        <dbReference type="ARBA" id="ARBA00023237"/>
    </source>
</evidence>
<comment type="subcellular location">
    <subcellularLocation>
        <location evidence="1">Cell outer membrane</location>
        <topology evidence="1">Multi-pass membrane protein</topology>
    </subcellularLocation>
</comment>
<dbReference type="Pfam" id="PF03349">
    <property type="entry name" value="Toluene_X"/>
    <property type="match status" value="1"/>
</dbReference>
<organism evidence="9 10">
    <name type="scientific">Pseudodesulfovibrio karagichevae</name>
    <dbReference type="NCBI Taxonomy" id="3239305"/>
    <lineage>
        <taxon>Bacteria</taxon>
        <taxon>Pseudomonadati</taxon>
        <taxon>Thermodesulfobacteriota</taxon>
        <taxon>Desulfovibrionia</taxon>
        <taxon>Desulfovibrionales</taxon>
        <taxon>Desulfovibrionaceae</taxon>
    </lineage>
</organism>
<evidence type="ECO:0000256" key="4">
    <source>
        <dbReference type="ARBA" id="ARBA00022692"/>
    </source>
</evidence>
<name>A0ABV4K3K0_9BACT</name>
<comment type="similarity">
    <text evidence="2">Belongs to the OmpP1/FadL family.</text>
</comment>
<evidence type="ECO:0000313" key="9">
    <source>
        <dbReference type="EMBL" id="MEZ7197539.1"/>
    </source>
</evidence>
<evidence type="ECO:0000313" key="10">
    <source>
        <dbReference type="Proteomes" id="UP001568698"/>
    </source>
</evidence>
<keyword evidence="4" id="KW-0812">Transmembrane</keyword>
<evidence type="ECO:0000256" key="6">
    <source>
        <dbReference type="ARBA" id="ARBA00023136"/>
    </source>
</evidence>
<dbReference type="EMBL" id="JBGLYH010000035">
    <property type="protein sequence ID" value="MEZ7197539.1"/>
    <property type="molecule type" value="Genomic_DNA"/>
</dbReference>
<reference evidence="9 10" key="1">
    <citation type="submission" date="2024-08" db="EMBL/GenBank/DDBJ databases">
        <title>Sulfate-reducing bacteria isolated from formation water of the oil field in Kazakhstan and description of Pseudodesulfovibrio sp.</title>
        <authorList>
            <person name="Bidzhieva S.K."/>
            <person name="Tourova T.P."/>
            <person name="Grouzdev D.S."/>
            <person name="Beletsky A.V."/>
            <person name="Sokolova D.S."/>
            <person name="Samigullina S.R."/>
            <person name="Poltaraus A.B."/>
            <person name="Avtukh A.N."/>
            <person name="Tereshina V.M."/>
            <person name="Zhaparov N.S."/>
            <person name="Mardanov A.V."/>
            <person name="Nazina T.N."/>
        </authorList>
    </citation>
    <scope>NUCLEOTIDE SEQUENCE [LARGE SCALE GENOMIC DNA]</scope>
    <source>
        <strain evidence="9 10">9FUS</strain>
    </source>
</reference>
<evidence type="ECO:0000256" key="8">
    <source>
        <dbReference type="SAM" id="SignalP"/>
    </source>
</evidence>
<dbReference type="Gene3D" id="2.40.160.60">
    <property type="entry name" value="Outer membrane protein transport protein (OMPP1/FadL/TodX)"/>
    <property type="match status" value="1"/>
</dbReference>
<keyword evidence="5 8" id="KW-0732">Signal</keyword>
<dbReference type="Proteomes" id="UP001568698">
    <property type="component" value="Unassembled WGS sequence"/>
</dbReference>